<dbReference type="Proteomes" id="UP000520770">
    <property type="component" value="Unassembled WGS sequence"/>
</dbReference>
<organism evidence="2 5">
    <name type="scientific">Aliirhizobium cellulosilyticum</name>
    <dbReference type="NCBI Taxonomy" id="393664"/>
    <lineage>
        <taxon>Bacteria</taxon>
        <taxon>Pseudomonadati</taxon>
        <taxon>Pseudomonadota</taxon>
        <taxon>Alphaproteobacteria</taxon>
        <taxon>Hyphomicrobiales</taxon>
        <taxon>Rhizobiaceae</taxon>
        <taxon>Aliirhizobium</taxon>
    </lineage>
</organism>
<sequence length="105" mass="10739">MAFSGLHVVCGFAGVPSANRSVQPVLSNVRWSQAPASGTPTTQAAPGGAELGNPIFRVESSADVWVSVGPNPDATVSPRVLVRATTAQPYDIGVQPGDKLAWVAA</sequence>
<reference evidence="4 5" key="1">
    <citation type="submission" date="2020-08" db="EMBL/GenBank/DDBJ databases">
        <title>Genomic Encyclopedia of Type Strains, Phase IV (KMG-V): Genome sequencing to study the core and pangenomes of soil and plant-associated prokaryotes.</title>
        <authorList>
            <person name="Whitman W."/>
        </authorList>
    </citation>
    <scope>NUCLEOTIDE SEQUENCE [LARGE SCALE GENOMIC DNA]</scope>
    <source>
        <strain evidence="2 5">SEMIA 444</strain>
        <strain evidence="1 4">SEMIA 448</strain>
        <strain evidence="3 6">SEMIA 452</strain>
    </source>
</reference>
<name>A0A7W6TBQ5_9HYPH</name>
<dbReference type="EMBL" id="JACIGW010000001">
    <property type="protein sequence ID" value="MBB4347933.1"/>
    <property type="molecule type" value="Genomic_DNA"/>
</dbReference>
<gene>
    <name evidence="2" type="ORF">GGE31_000144</name>
    <name evidence="1" type="ORF">GGE33_001641</name>
    <name evidence="3" type="ORF">GGE35_000142</name>
</gene>
<proteinExistence type="predicted"/>
<evidence type="ECO:0000313" key="4">
    <source>
        <dbReference type="Proteomes" id="UP000520770"/>
    </source>
</evidence>
<comment type="caution">
    <text evidence="2">The sequence shown here is derived from an EMBL/GenBank/DDBJ whole genome shotgun (WGS) entry which is preliminary data.</text>
</comment>
<accession>A0A7W6TBQ5</accession>
<dbReference type="EMBL" id="JACIGY010000001">
    <property type="protein sequence ID" value="MBB4409673.1"/>
    <property type="molecule type" value="Genomic_DNA"/>
</dbReference>
<dbReference type="AlphaFoldDB" id="A0A7W6TBQ5"/>
<keyword evidence="5" id="KW-1185">Reference proteome</keyword>
<evidence type="ECO:0000313" key="6">
    <source>
        <dbReference type="Proteomes" id="UP000576087"/>
    </source>
</evidence>
<dbReference type="Proteomes" id="UP000576087">
    <property type="component" value="Unassembled WGS sequence"/>
</dbReference>
<dbReference type="EMBL" id="JACIHM010000001">
    <property type="protein sequence ID" value="MBB4444360.1"/>
    <property type="molecule type" value="Genomic_DNA"/>
</dbReference>
<dbReference type="RefSeq" id="WP_183821946.1">
    <property type="nucleotide sequence ID" value="NZ_JACIGW010000001.1"/>
</dbReference>
<protein>
    <submittedName>
        <fullName evidence="2">Uncharacterized protein</fullName>
    </submittedName>
</protein>
<evidence type="ECO:0000313" key="3">
    <source>
        <dbReference type="EMBL" id="MBB4444360.1"/>
    </source>
</evidence>
<dbReference type="Proteomes" id="UP000524535">
    <property type="component" value="Unassembled WGS sequence"/>
</dbReference>
<evidence type="ECO:0000313" key="1">
    <source>
        <dbReference type="EMBL" id="MBB4347933.1"/>
    </source>
</evidence>
<evidence type="ECO:0000313" key="5">
    <source>
        <dbReference type="Proteomes" id="UP000524535"/>
    </source>
</evidence>
<evidence type="ECO:0000313" key="2">
    <source>
        <dbReference type="EMBL" id="MBB4409673.1"/>
    </source>
</evidence>